<dbReference type="CDD" id="cd07377">
    <property type="entry name" value="WHTH_GntR"/>
    <property type="match status" value="1"/>
</dbReference>
<gene>
    <name evidence="7" type="ORF">BN1095_630059</name>
    <name evidence="5" type="ORF">BN1096_340056</name>
    <name evidence="6" type="ORF">BN1097_350062</name>
</gene>
<protein>
    <submittedName>
        <fullName evidence="5">Transcriptional regulator, GntR family</fullName>
    </submittedName>
    <submittedName>
        <fullName evidence="6">UbiC transcription regulator-associated domain protein</fullName>
    </submittedName>
</protein>
<dbReference type="SUPFAM" id="SSF46785">
    <property type="entry name" value="Winged helix' DNA-binding domain"/>
    <property type="match status" value="1"/>
</dbReference>
<dbReference type="Pfam" id="PF07702">
    <property type="entry name" value="UTRA"/>
    <property type="match status" value="1"/>
</dbReference>
<dbReference type="SUPFAM" id="SSF64288">
    <property type="entry name" value="Chorismate lyase-like"/>
    <property type="match status" value="1"/>
</dbReference>
<accession>A0A069A9U3</accession>
<dbReference type="SMART" id="SM00345">
    <property type="entry name" value="HTH_GNTR"/>
    <property type="match status" value="1"/>
</dbReference>
<evidence type="ECO:0000259" key="4">
    <source>
        <dbReference type="PROSITE" id="PS50949"/>
    </source>
</evidence>
<dbReference type="PANTHER" id="PTHR44846">
    <property type="entry name" value="MANNOSYL-D-GLYCERATE TRANSPORT/METABOLISM SYSTEM REPRESSOR MNGR-RELATED"/>
    <property type="match status" value="1"/>
</dbReference>
<dbReference type="Gene3D" id="1.10.10.10">
    <property type="entry name" value="Winged helix-like DNA-binding domain superfamily/Winged helix DNA-binding domain"/>
    <property type="match status" value="1"/>
</dbReference>
<sequence>MKIVNKSSNIPLHTQLSSIIREMIETGELKEGDAIMPERELCNIQNVSRMTVNKTIVGLVTEGLLYRVQGKGTFVAKQKKKYQFSNVKGFTDVMKEKGVNIKTYILSFEMELPDDLVKRKLGISDNTTNIYKIVRLRYTDGEPFGLEIVYLSEEMCKGLTKGILDNSSLYRVLNEKYGYKIQKAEQVMEPVILSDEESKLLETDEGALALKLHRNSYNREGSPIEYTISIFRTDKYQYEIVLSE</sequence>
<dbReference type="InterPro" id="IPR036390">
    <property type="entry name" value="WH_DNA-bd_sf"/>
</dbReference>
<keyword evidence="3" id="KW-0804">Transcription</keyword>
<dbReference type="InterPro" id="IPR000524">
    <property type="entry name" value="Tscrpt_reg_HTH_GntR"/>
</dbReference>
<evidence type="ECO:0000313" key="6">
    <source>
        <dbReference type="EMBL" id="CDS84916.1"/>
    </source>
</evidence>
<dbReference type="InterPro" id="IPR028978">
    <property type="entry name" value="Chorismate_lyase_/UTRA_dom_sf"/>
</dbReference>
<dbReference type="GO" id="GO:0003677">
    <property type="term" value="F:DNA binding"/>
    <property type="evidence" value="ECO:0007669"/>
    <property type="project" value="UniProtKB-KW"/>
</dbReference>
<dbReference type="SMART" id="SM00866">
    <property type="entry name" value="UTRA"/>
    <property type="match status" value="1"/>
</dbReference>
<dbReference type="Gene3D" id="3.40.1410.10">
    <property type="entry name" value="Chorismate lyase-like"/>
    <property type="match status" value="1"/>
</dbReference>
<dbReference type="RefSeq" id="WP_021366421.1">
    <property type="nucleotide sequence ID" value="NZ_BBYB01000162.1"/>
</dbReference>
<dbReference type="Pfam" id="PF00392">
    <property type="entry name" value="GntR"/>
    <property type="match status" value="1"/>
</dbReference>
<evidence type="ECO:0000256" key="2">
    <source>
        <dbReference type="ARBA" id="ARBA00023125"/>
    </source>
</evidence>
<dbReference type="EMBL" id="LK933327">
    <property type="protein sequence ID" value="CDT67221.1"/>
    <property type="molecule type" value="Genomic_DNA"/>
</dbReference>
<dbReference type="InterPro" id="IPR011663">
    <property type="entry name" value="UTRA"/>
</dbReference>
<dbReference type="GO" id="GO:0045892">
    <property type="term" value="P:negative regulation of DNA-templated transcription"/>
    <property type="evidence" value="ECO:0007669"/>
    <property type="project" value="TreeGrafter"/>
</dbReference>
<keyword evidence="2" id="KW-0238">DNA-binding</keyword>
<name>A0A069A9U3_CLODI</name>
<dbReference type="AlphaFoldDB" id="A0A069A9U3"/>
<evidence type="ECO:0000313" key="7">
    <source>
        <dbReference type="EMBL" id="CDT67221.1"/>
    </source>
</evidence>
<feature type="domain" description="HTH gntR-type" evidence="4">
    <location>
        <begin position="10"/>
        <end position="78"/>
    </location>
</feature>
<dbReference type="InterPro" id="IPR050679">
    <property type="entry name" value="Bact_HTH_transcr_reg"/>
</dbReference>
<dbReference type="PROSITE" id="PS50949">
    <property type="entry name" value="HTH_GNTR"/>
    <property type="match status" value="1"/>
</dbReference>
<evidence type="ECO:0000256" key="3">
    <source>
        <dbReference type="ARBA" id="ARBA00023163"/>
    </source>
</evidence>
<evidence type="ECO:0000313" key="5">
    <source>
        <dbReference type="EMBL" id="CDS84484.1"/>
    </source>
</evidence>
<dbReference type="InterPro" id="IPR036388">
    <property type="entry name" value="WH-like_DNA-bd_sf"/>
</dbReference>
<dbReference type="GO" id="GO:0003700">
    <property type="term" value="F:DNA-binding transcription factor activity"/>
    <property type="evidence" value="ECO:0007669"/>
    <property type="project" value="InterPro"/>
</dbReference>
<organism evidence="6">
    <name type="scientific">Clostridioides difficile</name>
    <name type="common">Peptoclostridium difficile</name>
    <dbReference type="NCBI Taxonomy" id="1496"/>
    <lineage>
        <taxon>Bacteria</taxon>
        <taxon>Bacillati</taxon>
        <taxon>Bacillota</taxon>
        <taxon>Clostridia</taxon>
        <taxon>Peptostreptococcales</taxon>
        <taxon>Peptostreptococcaceae</taxon>
        <taxon>Clostridioides</taxon>
    </lineage>
</organism>
<evidence type="ECO:0000256" key="1">
    <source>
        <dbReference type="ARBA" id="ARBA00023015"/>
    </source>
</evidence>
<dbReference type="EMBL" id="LK932371">
    <property type="protein sequence ID" value="CDS84916.1"/>
    <property type="molecule type" value="Genomic_DNA"/>
</dbReference>
<dbReference type="EMBL" id="LK932485">
    <property type="protein sequence ID" value="CDS84484.1"/>
    <property type="molecule type" value="Genomic_DNA"/>
</dbReference>
<reference evidence="6" key="1">
    <citation type="submission" date="2014-07" db="EMBL/GenBank/DDBJ databases">
        <authorList>
            <person name="Monot Marc"/>
        </authorList>
    </citation>
    <scope>NUCLEOTIDE SEQUENCE</scope>
    <source>
        <strain evidence="7">7032989</strain>
        <strain evidence="6">7032994</strain>
    </source>
</reference>
<dbReference type="PANTHER" id="PTHR44846:SF1">
    <property type="entry name" value="MANNOSYL-D-GLYCERATE TRANSPORT_METABOLISM SYSTEM REPRESSOR MNGR-RELATED"/>
    <property type="match status" value="1"/>
</dbReference>
<keyword evidence="1" id="KW-0805">Transcription regulation</keyword>
<proteinExistence type="predicted"/>